<evidence type="ECO:0000256" key="7">
    <source>
        <dbReference type="ARBA" id="ARBA00023163"/>
    </source>
</evidence>
<dbReference type="InterPro" id="IPR009057">
    <property type="entry name" value="Homeodomain-like_sf"/>
</dbReference>
<evidence type="ECO:0000256" key="9">
    <source>
        <dbReference type="PROSITE-ProRule" id="PRU00108"/>
    </source>
</evidence>
<feature type="compositionally biased region" description="Basic and acidic residues" evidence="11">
    <location>
        <begin position="94"/>
        <end position="105"/>
    </location>
</feature>
<dbReference type="InterPro" id="IPR017970">
    <property type="entry name" value="Homeobox_CS"/>
</dbReference>
<dbReference type="PROSITE" id="PS50071">
    <property type="entry name" value="HOMEOBOX_2"/>
    <property type="match status" value="1"/>
</dbReference>
<evidence type="ECO:0000259" key="12">
    <source>
        <dbReference type="PROSITE" id="PS50071"/>
    </source>
</evidence>
<evidence type="ECO:0000256" key="6">
    <source>
        <dbReference type="ARBA" id="ARBA00023155"/>
    </source>
</evidence>
<organism evidence="13 14">
    <name type="scientific">Petrolisthes manimaculis</name>
    <dbReference type="NCBI Taxonomy" id="1843537"/>
    <lineage>
        <taxon>Eukaryota</taxon>
        <taxon>Metazoa</taxon>
        <taxon>Ecdysozoa</taxon>
        <taxon>Arthropoda</taxon>
        <taxon>Crustacea</taxon>
        <taxon>Multicrustacea</taxon>
        <taxon>Malacostraca</taxon>
        <taxon>Eumalacostraca</taxon>
        <taxon>Eucarida</taxon>
        <taxon>Decapoda</taxon>
        <taxon>Pleocyemata</taxon>
        <taxon>Anomura</taxon>
        <taxon>Galatheoidea</taxon>
        <taxon>Porcellanidae</taxon>
        <taxon>Petrolisthes</taxon>
    </lineage>
</organism>
<accession>A0AAE1TXU6</accession>
<evidence type="ECO:0000256" key="5">
    <source>
        <dbReference type="ARBA" id="ARBA00023125"/>
    </source>
</evidence>
<feature type="compositionally biased region" description="Pro residues" evidence="11">
    <location>
        <begin position="57"/>
        <end position="66"/>
    </location>
</feature>
<dbReference type="PRINTS" id="PR00024">
    <property type="entry name" value="HOMEOBOX"/>
</dbReference>
<dbReference type="CDD" id="cd00086">
    <property type="entry name" value="homeodomain"/>
    <property type="match status" value="1"/>
</dbReference>
<dbReference type="InterPro" id="IPR020479">
    <property type="entry name" value="HD_metazoa"/>
</dbReference>
<dbReference type="SMART" id="SM00389">
    <property type="entry name" value="HOX"/>
    <property type="match status" value="1"/>
</dbReference>
<keyword evidence="8 9" id="KW-0539">Nucleus</keyword>
<evidence type="ECO:0000256" key="2">
    <source>
        <dbReference type="ARBA" id="ARBA00022473"/>
    </source>
</evidence>
<keyword evidence="6 9" id="KW-0371">Homeobox</keyword>
<dbReference type="GO" id="GO:0000981">
    <property type="term" value="F:DNA-binding transcription factor activity, RNA polymerase II-specific"/>
    <property type="evidence" value="ECO:0007669"/>
    <property type="project" value="InterPro"/>
</dbReference>
<keyword evidence="14" id="KW-1185">Reference proteome</keyword>
<evidence type="ECO:0000256" key="8">
    <source>
        <dbReference type="ARBA" id="ARBA00023242"/>
    </source>
</evidence>
<dbReference type="PANTHER" id="PTHR24339">
    <property type="entry name" value="HOMEOBOX PROTEIN EMX-RELATED"/>
    <property type="match status" value="1"/>
</dbReference>
<proteinExistence type="predicted"/>
<feature type="compositionally biased region" description="Low complexity" evidence="11">
    <location>
        <begin position="246"/>
        <end position="258"/>
    </location>
</feature>
<dbReference type="PANTHER" id="PTHR24339:SF67">
    <property type="entry name" value="GNOT1 HOMEODOMAIN PROTEIN-RELATED"/>
    <property type="match status" value="1"/>
</dbReference>
<dbReference type="GO" id="GO:0007417">
    <property type="term" value="P:central nervous system development"/>
    <property type="evidence" value="ECO:0007669"/>
    <property type="project" value="TreeGrafter"/>
</dbReference>
<dbReference type="GO" id="GO:0005634">
    <property type="term" value="C:nucleus"/>
    <property type="evidence" value="ECO:0007669"/>
    <property type="project" value="UniProtKB-SubCell"/>
</dbReference>
<evidence type="ECO:0000256" key="11">
    <source>
        <dbReference type="SAM" id="MobiDB-lite"/>
    </source>
</evidence>
<name>A0AAE1TXU6_9EUCA</name>
<keyword evidence="2" id="KW-0217">Developmental protein</keyword>
<dbReference type="FunFam" id="1.10.10.60:FF:000450">
    <property type="entry name" value="Homeobox protein notochord"/>
    <property type="match status" value="1"/>
</dbReference>
<dbReference type="Pfam" id="PF00046">
    <property type="entry name" value="Homeodomain"/>
    <property type="match status" value="1"/>
</dbReference>
<keyword evidence="5 9" id="KW-0238">DNA-binding</keyword>
<evidence type="ECO:0000313" key="13">
    <source>
        <dbReference type="EMBL" id="KAK4299045.1"/>
    </source>
</evidence>
<dbReference type="Proteomes" id="UP001292094">
    <property type="component" value="Unassembled WGS sequence"/>
</dbReference>
<dbReference type="EMBL" id="JAWZYT010003307">
    <property type="protein sequence ID" value="KAK4299045.1"/>
    <property type="molecule type" value="Genomic_DNA"/>
</dbReference>
<keyword evidence="4" id="KW-0805">Transcription regulation</keyword>
<feature type="region of interest" description="Disordered" evidence="11">
    <location>
        <begin position="199"/>
        <end position="301"/>
    </location>
</feature>
<feature type="region of interest" description="Disordered" evidence="11">
    <location>
        <begin position="55"/>
        <end position="135"/>
    </location>
</feature>
<reference evidence="13" key="1">
    <citation type="submission" date="2023-11" db="EMBL/GenBank/DDBJ databases">
        <title>Genome assemblies of two species of porcelain crab, Petrolisthes cinctipes and Petrolisthes manimaculis (Anomura: Porcellanidae).</title>
        <authorList>
            <person name="Angst P."/>
        </authorList>
    </citation>
    <scope>NUCLEOTIDE SEQUENCE</scope>
    <source>
        <strain evidence="13">PB745_02</strain>
        <tissue evidence="13">Gill</tissue>
    </source>
</reference>
<feature type="compositionally biased region" description="Gly residues" evidence="11">
    <location>
        <begin position="120"/>
        <end position="130"/>
    </location>
</feature>
<feature type="domain" description="Homeobox" evidence="12">
    <location>
        <begin position="133"/>
        <end position="193"/>
    </location>
</feature>
<dbReference type="Gene3D" id="1.10.10.60">
    <property type="entry name" value="Homeodomain-like"/>
    <property type="match status" value="1"/>
</dbReference>
<dbReference type="SUPFAM" id="SSF46689">
    <property type="entry name" value="Homeodomain-like"/>
    <property type="match status" value="1"/>
</dbReference>
<evidence type="ECO:0000256" key="3">
    <source>
        <dbReference type="ARBA" id="ARBA00022491"/>
    </source>
</evidence>
<feature type="compositionally biased region" description="Low complexity" evidence="11">
    <location>
        <begin position="217"/>
        <end position="238"/>
    </location>
</feature>
<comment type="subcellular location">
    <subcellularLocation>
        <location evidence="1 9 10">Nucleus</location>
    </subcellularLocation>
</comment>
<comment type="caution">
    <text evidence="13">The sequence shown here is derived from an EMBL/GenBank/DDBJ whole genome shotgun (WGS) entry which is preliminary data.</text>
</comment>
<keyword evidence="3" id="KW-0678">Repressor</keyword>
<keyword evidence="7" id="KW-0804">Transcription</keyword>
<evidence type="ECO:0000256" key="1">
    <source>
        <dbReference type="ARBA" id="ARBA00004123"/>
    </source>
</evidence>
<dbReference type="AlphaFoldDB" id="A0AAE1TXU6"/>
<dbReference type="InterPro" id="IPR001356">
    <property type="entry name" value="HD"/>
</dbReference>
<protein>
    <recommendedName>
        <fullName evidence="12">Homeobox domain-containing protein</fullName>
    </recommendedName>
</protein>
<sequence>MKETTCLQGWRGLSGGGVTRKEVTGWKDEVSGWSGLPFFNPLLSVGGVPFPWALPQGSPPSSPPSSPVSGASTWPRPQPRAASFTIDAILGRRHHEDSRLRRDARPSPYSAPPQDQSSGGSQGAGGGAGGSKSKVKRVRTIFTAEQLERLEAEFARQQYMVGPERLYLAAALNLTEAQVKVWFQNRRIKWRKQYMEQQHARLAGASDTTPGLPHPTPDTSTSPLPDLPASPASPATSPEAQDHQDTPQTRQDQEQQQQNSGAGTVGLTATYPQYLASLTPAYPDHQSEPADLSTCGPGRSK</sequence>
<dbReference type="InterPro" id="IPR050877">
    <property type="entry name" value="EMX-VAX-Noto_Homeobox_TFs"/>
</dbReference>
<gene>
    <name evidence="13" type="ORF">Pmani_028635</name>
</gene>
<dbReference type="GO" id="GO:0030182">
    <property type="term" value="P:neuron differentiation"/>
    <property type="evidence" value="ECO:0007669"/>
    <property type="project" value="TreeGrafter"/>
</dbReference>
<dbReference type="PROSITE" id="PS00027">
    <property type="entry name" value="HOMEOBOX_1"/>
    <property type="match status" value="1"/>
</dbReference>
<evidence type="ECO:0000256" key="4">
    <source>
        <dbReference type="ARBA" id="ARBA00023015"/>
    </source>
</evidence>
<evidence type="ECO:0000256" key="10">
    <source>
        <dbReference type="RuleBase" id="RU000682"/>
    </source>
</evidence>
<feature type="DNA-binding region" description="Homeobox" evidence="9">
    <location>
        <begin position="135"/>
        <end position="194"/>
    </location>
</feature>
<evidence type="ECO:0000313" key="14">
    <source>
        <dbReference type="Proteomes" id="UP001292094"/>
    </source>
</evidence>
<dbReference type="GO" id="GO:0000978">
    <property type="term" value="F:RNA polymerase II cis-regulatory region sequence-specific DNA binding"/>
    <property type="evidence" value="ECO:0007669"/>
    <property type="project" value="TreeGrafter"/>
</dbReference>